<dbReference type="PANTHER" id="PTHR43179:SF7">
    <property type="entry name" value="RHAMNOSYLTRANSFERASE WBBL"/>
    <property type="match status" value="1"/>
</dbReference>
<evidence type="ECO:0000313" key="2">
    <source>
        <dbReference type="EMBL" id="SDS74510.1"/>
    </source>
</evidence>
<dbReference type="CDD" id="cd04186">
    <property type="entry name" value="GT_2_like_c"/>
    <property type="match status" value="1"/>
</dbReference>
<dbReference type="RefSeq" id="WP_092654883.1">
    <property type="nucleotide sequence ID" value="NZ_LT629732.1"/>
</dbReference>
<dbReference type="OrthoDB" id="9771846at2"/>
<dbReference type="Proteomes" id="UP000198983">
    <property type="component" value="Chromosome I"/>
</dbReference>
<protein>
    <recommendedName>
        <fullName evidence="1">Glycosyltransferase 2-like domain-containing protein</fullName>
    </recommendedName>
</protein>
<dbReference type="EMBL" id="LT629732">
    <property type="protein sequence ID" value="SDS74510.1"/>
    <property type="molecule type" value="Genomic_DNA"/>
</dbReference>
<reference evidence="2 3" key="1">
    <citation type="submission" date="2016-10" db="EMBL/GenBank/DDBJ databases">
        <authorList>
            <person name="de Groot N.N."/>
        </authorList>
    </citation>
    <scope>NUCLEOTIDE SEQUENCE [LARGE SCALE GENOMIC DNA]</scope>
    <source>
        <strain evidence="2 3">DSM 22024</strain>
    </source>
</reference>
<evidence type="ECO:0000313" key="3">
    <source>
        <dbReference type="Proteomes" id="UP000198983"/>
    </source>
</evidence>
<accession>A0A1H1UQF7</accession>
<proteinExistence type="predicted"/>
<evidence type="ECO:0000259" key="1">
    <source>
        <dbReference type="Pfam" id="PF00535"/>
    </source>
</evidence>
<organism evidence="2 3">
    <name type="scientific">Actinopolymorpha singaporensis</name>
    <dbReference type="NCBI Taxonomy" id="117157"/>
    <lineage>
        <taxon>Bacteria</taxon>
        <taxon>Bacillati</taxon>
        <taxon>Actinomycetota</taxon>
        <taxon>Actinomycetes</taxon>
        <taxon>Propionibacteriales</taxon>
        <taxon>Actinopolymorphaceae</taxon>
        <taxon>Actinopolymorpha</taxon>
    </lineage>
</organism>
<dbReference type="STRING" id="117157.SAMN04489717_3722"/>
<name>A0A1H1UQF7_9ACTN</name>
<keyword evidence="3" id="KW-1185">Reference proteome</keyword>
<gene>
    <name evidence="2" type="ORF">SAMN04489717_3722</name>
</gene>
<dbReference type="AlphaFoldDB" id="A0A1H1UQF7"/>
<dbReference type="Pfam" id="PF00535">
    <property type="entry name" value="Glycos_transf_2"/>
    <property type="match status" value="1"/>
</dbReference>
<dbReference type="InterPro" id="IPR001173">
    <property type="entry name" value="Glyco_trans_2-like"/>
</dbReference>
<sequence>MAADVPDGDFAHRKASGIDVVICTYRSSAHILACLDSLRASTSVSSTTVVDNASDDGTSELVADHCASAQVVRMGYNAGFARAVNRGLRVGNSRYVFVLNPDTVVEEGTLQTLLEFAELHTDAGVVAPRLVYGDGRDQLTARAFPAAAAGLFGRRSPLTRLMPNNRWSARYLSERRHTGATPFEVDWVSGAAMLLPRCVIDEVGGLDEGFFLFWEDADWCRRIKDAGYKVWCVPSAVVVHHEGGSRGFGWNSLTIRSFHRGAYRYWCKHHAPQVWNPLRWVAGTLLAGRAAALLARSRLSAPARSTDRRPETAERRRLVP</sequence>
<dbReference type="SUPFAM" id="SSF53448">
    <property type="entry name" value="Nucleotide-diphospho-sugar transferases"/>
    <property type="match status" value="1"/>
</dbReference>
<dbReference type="InterPro" id="IPR029044">
    <property type="entry name" value="Nucleotide-diphossugar_trans"/>
</dbReference>
<dbReference type="PANTHER" id="PTHR43179">
    <property type="entry name" value="RHAMNOSYLTRANSFERASE WBBL"/>
    <property type="match status" value="1"/>
</dbReference>
<feature type="domain" description="Glycosyltransferase 2-like" evidence="1">
    <location>
        <begin position="20"/>
        <end position="142"/>
    </location>
</feature>
<dbReference type="Gene3D" id="3.90.550.10">
    <property type="entry name" value="Spore Coat Polysaccharide Biosynthesis Protein SpsA, Chain A"/>
    <property type="match status" value="1"/>
</dbReference>